<gene>
    <name evidence="1" type="ORF">S01H1_63617</name>
</gene>
<accession>X0XP10</accession>
<feature type="non-terminal residue" evidence="1">
    <location>
        <position position="1"/>
    </location>
</feature>
<reference evidence="1" key="1">
    <citation type="journal article" date="2014" name="Front. Microbiol.">
        <title>High frequency of phylogenetically diverse reductive dehalogenase-homologous genes in deep subseafloor sedimentary metagenomes.</title>
        <authorList>
            <person name="Kawai M."/>
            <person name="Futagami T."/>
            <person name="Toyoda A."/>
            <person name="Takaki Y."/>
            <person name="Nishi S."/>
            <person name="Hori S."/>
            <person name="Arai W."/>
            <person name="Tsubouchi T."/>
            <person name="Morono Y."/>
            <person name="Uchiyama I."/>
            <person name="Ito T."/>
            <person name="Fujiyama A."/>
            <person name="Inagaki F."/>
            <person name="Takami H."/>
        </authorList>
    </citation>
    <scope>NUCLEOTIDE SEQUENCE</scope>
    <source>
        <strain evidence="1">Expedition CK06-06</strain>
    </source>
</reference>
<evidence type="ECO:0000313" key="1">
    <source>
        <dbReference type="EMBL" id="GAG37052.1"/>
    </source>
</evidence>
<organism evidence="1">
    <name type="scientific">marine sediment metagenome</name>
    <dbReference type="NCBI Taxonomy" id="412755"/>
    <lineage>
        <taxon>unclassified sequences</taxon>
        <taxon>metagenomes</taxon>
        <taxon>ecological metagenomes</taxon>
    </lineage>
</organism>
<protein>
    <submittedName>
        <fullName evidence="1">Uncharacterized protein</fullName>
    </submittedName>
</protein>
<sequence>AMNFQPISEFKPHEVTGPETVSKLFLLIIAEEDSVNEKDYVLAYSFPSSKFFSILDCGIVNYSNFKSTNGNIEILEFKALPKLKN</sequence>
<dbReference type="AlphaFoldDB" id="X0XP10"/>
<name>X0XP10_9ZZZZ</name>
<dbReference type="EMBL" id="BARS01041884">
    <property type="protein sequence ID" value="GAG37052.1"/>
    <property type="molecule type" value="Genomic_DNA"/>
</dbReference>
<comment type="caution">
    <text evidence="1">The sequence shown here is derived from an EMBL/GenBank/DDBJ whole genome shotgun (WGS) entry which is preliminary data.</text>
</comment>
<proteinExistence type="predicted"/>